<dbReference type="Pfam" id="PF25942">
    <property type="entry name" value="Ig_halo"/>
    <property type="match status" value="1"/>
</dbReference>
<organism evidence="2 3">
    <name type="scientific">Halohasta litchfieldiae</name>
    <dbReference type="NCBI Taxonomy" id="1073996"/>
    <lineage>
        <taxon>Archaea</taxon>
        <taxon>Methanobacteriati</taxon>
        <taxon>Methanobacteriota</taxon>
        <taxon>Stenosarchaea group</taxon>
        <taxon>Halobacteria</taxon>
        <taxon>Halobacteriales</taxon>
        <taxon>Haloferacaceae</taxon>
        <taxon>Halohasta</taxon>
    </lineage>
</organism>
<dbReference type="InterPro" id="IPR058929">
    <property type="entry name" value="Ig_halo"/>
</dbReference>
<protein>
    <recommendedName>
        <fullName evidence="1">Ig-like domain-containing protein</fullName>
    </recommendedName>
</protein>
<dbReference type="EMBL" id="FNYR01000017">
    <property type="protein sequence ID" value="SEJ03121.1"/>
    <property type="molecule type" value="Genomic_DNA"/>
</dbReference>
<dbReference type="GeneID" id="35002099"/>
<keyword evidence="3" id="KW-1185">Reference proteome</keyword>
<dbReference type="AlphaFoldDB" id="A0A1H6VEW8"/>
<feature type="domain" description="Ig-like" evidence="1">
    <location>
        <begin position="39"/>
        <end position="108"/>
    </location>
</feature>
<sequence>MFRRGFIGVVFSSLLSGCIAFSGGGDGFIDIHNRTDSVRDVTVTLVQQESQETVLDETYHVEPNSDQRIDDAFNDGVFEAEVIVDNERSEEFELGVGRCPGTRFFIGVEIDEIILDQSVCD</sequence>
<dbReference type="PROSITE" id="PS51257">
    <property type="entry name" value="PROKAR_LIPOPROTEIN"/>
    <property type="match status" value="1"/>
</dbReference>
<proteinExistence type="predicted"/>
<dbReference type="OrthoDB" id="350768at2157"/>
<evidence type="ECO:0000313" key="3">
    <source>
        <dbReference type="Proteomes" id="UP000198888"/>
    </source>
</evidence>
<name>A0A1H6VEW8_9EURY</name>
<dbReference type="Proteomes" id="UP000198888">
    <property type="component" value="Unassembled WGS sequence"/>
</dbReference>
<dbReference type="RefSeq" id="WP_089672961.1">
    <property type="nucleotide sequence ID" value="NZ_CP024845.1"/>
</dbReference>
<gene>
    <name evidence="2" type="ORF">SAMN05444271_11714</name>
</gene>
<evidence type="ECO:0000313" key="2">
    <source>
        <dbReference type="EMBL" id="SEJ03121.1"/>
    </source>
</evidence>
<evidence type="ECO:0000259" key="1">
    <source>
        <dbReference type="Pfam" id="PF25942"/>
    </source>
</evidence>
<reference evidence="2 3" key="1">
    <citation type="submission" date="2016-10" db="EMBL/GenBank/DDBJ databases">
        <authorList>
            <person name="de Groot N.N."/>
        </authorList>
    </citation>
    <scope>NUCLEOTIDE SEQUENCE [LARGE SCALE GENOMIC DNA]</scope>
    <source>
        <strain evidence="2 3">DSM 22187</strain>
    </source>
</reference>
<accession>A0A1H6VEW8</accession>